<evidence type="ECO:0000259" key="12">
    <source>
        <dbReference type="PROSITE" id="PS50011"/>
    </source>
</evidence>
<feature type="domain" description="Protein kinase" evidence="12">
    <location>
        <begin position="19"/>
        <end position="291"/>
    </location>
</feature>
<proteinExistence type="inferred from homology"/>
<keyword evidence="6 13" id="KW-0418">Kinase</keyword>
<feature type="binding site" evidence="10">
    <location>
        <position position="46"/>
    </location>
    <ligand>
        <name>ATP</name>
        <dbReference type="ChEBI" id="CHEBI:30616"/>
    </ligand>
</feature>
<dbReference type="PROSITE" id="PS00108">
    <property type="entry name" value="PROTEIN_KINASE_ST"/>
    <property type="match status" value="1"/>
</dbReference>
<dbReference type="Gene3D" id="3.30.200.20">
    <property type="entry name" value="Phosphorylase Kinase, domain 1"/>
    <property type="match status" value="1"/>
</dbReference>
<dbReference type="GO" id="GO:0004674">
    <property type="term" value="F:protein serine/threonine kinase activity"/>
    <property type="evidence" value="ECO:0007669"/>
    <property type="project" value="UniProtKB-KW"/>
</dbReference>
<keyword evidence="4" id="KW-0808">Transferase</keyword>
<dbReference type="InterPro" id="IPR017441">
    <property type="entry name" value="Protein_kinase_ATP_BS"/>
</dbReference>
<feature type="compositionally biased region" description="Low complexity" evidence="11">
    <location>
        <begin position="426"/>
        <end position="437"/>
    </location>
</feature>
<keyword evidence="5 10" id="KW-0547">Nucleotide-binding</keyword>
<evidence type="ECO:0000313" key="14">
    <source>
        <dbReference type="Proteomes" id="UP000217343"/>
    </source>
</evidence>
<evidence type="ECO:0000256" key="11">
    <source>
        <dbReference type="SAM" id="MobiDB-lite"/>
    </source>
</evidence>
<dbReference type="Proteomes" id="UP000217343">
    <property type="component" value="Chromosome"/>
</dbReference>
<evidence type="ECO:0000256" key="6">
    <source>
        <dbReference type="ARBA" id="ARBA00022777"/>
    </source>
</evidence>
<dbReference type="EMBL" id="CP022203">
    <property type="protein sequence ID" value="ATB45489.1"/>
    <property type="molecule type" value="Genomic_DNA"/>
</dbReference>
<evidence type="ECO:0000256" key="4">
    <source>
        <dbReference type="ARBA" id="ARBA00022679"/>
    </source>
</evidence>
<evidence type="ECO:0000256" key="2">
    <source>
        <dbReference type="ARBA" id="ARBA00012513"/>
    </source>
</evidence>
<evidence type="ECO:0000256" key="7">
    <source>
        <dbReference type="ARBA" id="ARBA00022840"/>
    </source>
</evidence>
<dbReference type="InterPro" id="IPR011009">
    <property type="entry name" value="Kinase-like_dom_sf"/>
</dbReference>
<protein>
    <recommendedName>
        <fullName evidence="2">non-specific serine/threonine protein kinase</fullName>
        <ecNumber evidence="2">2.7.11.1</ecNumber>
    </recommendedName>
</protein>
<feature type="region of interest" description="Disordered" evidence="11">
    <location>
        <begin position="508"/>
        <end position="528"/>
    </location>
</feature>
<evidence type="ECO:0000256" key="10">
    <source>
        <dbReference type="PROSITE-ProRule" id="PRU10141"/>
    </source>
</evidence>
<keyword evidence="7 10" id="KW-0067">ATP-binding</keyword>
<dbReference type="Pfam" id="PF00069">
    <property type="entry name" value="Pkinase"/>
    <property type="match status" value="1"/>
</dbReference>
<dbReference type="PROSITE" id="PS00107">
    <property type="entry name" value="PROTEIN_KINASE_ATP"/>
    <property type="match status" value="1"/>
</dbReference>
<keyword evidence="14" id="KW-1185">Reference proteome</keyword>
<dbReference type="PROSITE" id="PS50011">
    <property type="entry name" value="PROTEIN_KINASE_DOM"/>
    <property type="match status" value="1"/>
</dbReference>
<dbReference type="PANTHER" id="PTHR43671:SF98">
    <property type="entry name" value="SERINE_THREONINE-PROTEIN KINASE NEK11"/>
    <property type="match status" value="1"/>
</dbReference>
<sequence length="604" mass="64691">MRGMSHPALLQPGQVVDGWRVVRMLGAGTYGAVYQVEKDGRHFAMKLAMHRASSGDAEQADARLKRELGCLVHLEHANIIASRAHGRWPDLVTGWLYVVLDLVEGYTLAEWVERTHPTAREVVRVFGKLAGAVDYMHGRGVFHRDLKLGNIMVRAADGEPFILDFSAGDYTNAEDLTDAPLPPGTRRYRSPEAARFLRENGDDRDARYAFKVTDDVYALGVCLFDVLTAPEPTSGAFKAPVEGRLMPPPAREVNPRVPQALSDTAMCFIARRPEQRPPTAEVMRRMLESFAGEGGPEWTLPLHPSVTTPRLDPATGSDAVPAPRQSRRVRASVVGGVLLLMGLLGALAYPGSRWASPSSVPAGDGSLPPVVMADAGAVARLAVAPLPSLPREDGGAPPLPPARSPAGVALPPQAPVQKESPAVKRAPSVANSSAPPAKKVVSSRARGAEFLAKCAAASAAVALQLGCPGSVQMRPSSGECPADAQQAMRARGLRTMASVMVEIDVSRKPDGTGRRTYGDGPVRSRVTGATRGMPEETMLYGQVWTGDGRFFARYTQAEYPDGTIIPVCFVIGADGSEEGYEGSKPGAVVFQFIHPAYIVYSRWP</sequence>
<dbReference type="KEGG" id="mmas:MYMAC_001074"/>
<dbReference type="InterPro" id="IPR050660">
    <property type="entry name" value="NEK_Ser/Thr_kinase"/>
</dbReference>
<comment type="similarity">
    <text evidence="1">Belongs to the protein kinase superfamily. NEK Ser/Thr protein kinase family. NIMA subfamily.</text>
</comment>
<keyword evidence="3" id="KW-0723">Serine/threonine-protein kinase</keyword>
<evidence type="ECO:0000256" key="3">
    <source>
        <dbReference type="ARBA" id="ARBA00022527"/>
    </source>
</evidence>
<name>A0A250JNP4_9BACT</name>
<accession>A0A250JNP4</accession>
<reference evidence="13 14" key="1">
    <citation type="submission" date="2017-06" db="EMBL/GenBank/DDBJ databases">
        <title>Sequencing and comparative analysis of myxobacterial genomes.</title>
        <authorList>
            <person name="Rupp O."/>
            <person name="Goesmann A."/>
            <person name="Sogaard-Andersen L."/>
        </authorList>
    </citation>
    <scope>NUCLEOTIDE SEQUENCE [LARGE SCALE GENOMIC DNA]</scope>
    <source>
        <strain evidence="13 14">DSM 14697</strain>
    </source>
</reference>
<organism evidence="13 14">
    <name type="scientific">Corallococcus macrosporus DSM 14697</name>
    <dbReference type="NCBI Taxonomy" id="1189310"/>
    <lineage>
        <taxon>Bacteria</taxon>
        <taxon>Pseudomonadati</taxon>
        <taxon>Myxococcota</taxon>
        <taxon>Myxococcia</taxon>
        <taxon>Myxococcales</taxon>
        <taxon>Cystobacterineae</taxon>
        <taxon>Myxococcaceae</taxon>
        <taxon>Corallococcus</taxon>
    </lineage>
</organism>
<comment type="catalytic activity">
    <reaction evidence="8">
        <text>L-threonyl-[protein] + ATP = O-phospho-L-threonyl-[protein] + ADP + H(+)</text>
        <dbReference type="Rhea" id="RHEA:46608"/>
        <dbReference type="Rhea" id="RHEA-COMP:11060"/>
        <dbReference type="Rhea" id="RHEA-COMP:11605"/>
        <dbReference type="ChEBI" id="CHEBI:15378"/>
        <dbReference type="ChEBI" id="CHEBI:30013"/>
        <dbReference type="ChEBI" id="CHEBI:30616"/>
        <dbReference type="ChEBI" id="CHEBI:61977"/>
        <dbReference type="ChEBI" id="CHEBI:456216"/>
        <dbReference type="EC" id="2.7.11.1"/>
    </reaction>
</comment>
<dbReference type="PANTHER" id="PTHR43671">
    <property type="entry name" value="SERINE/THREONINE-PROTEIN KINASE NEK"/>
    <property type="match status" value="1"/>
</dbReference>
<dbReference type="CDD" id="cd14014">
    <property type="entry name" value="STKc_PknB_like"/>
    <property type="match status" value="1"/>
</dbReference>
<dbReference type="Gene3D" id="1.10.510.10">
    <property type="entry name" value="Transferase(Phosphotransferase) domain 1"/>
    <property type="match status" value="1"/>
</dbReference>
<dbReference type="EC" id="2.7.11.1" evidence="2"/>
<feature type="compositionally biased region" description="Basic and acidic residues" evidence="11">
    <location>
        <begin position="508"/>
        <end position="517"/>
    </location>
</feature>
<evidence type="ECO:0000256" key="5">
    <source>
        <dbReference type="ARBA" id="ARBA00022741"/>
    </source>
</evidence>
<comment type="catalytic activity">
    <reaction evidence="9">
        <text>L-seryl-[protein] + ATP = O-phospho-L-seryl-[protein] + ADP + H(+)</text>
        <dbReference type="Rhea" id="RHEA:17989"/>
        <dbReference type="Rhea" id="RHEA-COMP:9863"/>
        <dbReference type="Rhea" id="RHEA-COMP:11604"/>
        <dbReference type="ChEBI" id="CHEBI:15378"/>
        <dbReference type="ChEBI" id="CHEBI:29999"/>
        <dbReference type="ChEBI" id="CHEBI:30616"/>
        <dbReference type="ChEBI" id="CHEBI:83421"/>
        <dbReference type="ChEBI" id="CHEBI:456216"/>
        <dbReference type="EC" id="2.7.11.1"/>
    </reaction>
</comment>
<evidence type="ECO:0000256" key="1">
    <source>
        <dbReference type="ARBA" id="ARBA00010886"/>
    </source>
</evidence>
<dbReference type="GO" id="GO:0005524">
    <property type="term" value="F:ATP binding"/>
    <property type="evidence" value="ECO:0007669"/>
    <property type="project" value="UniProtKB-UniRule"/>
</dbReference>
<gene>
    <name evidence="13" type="ORF">MYMAC_001074</name>
</gene>
<dbReference type="InterPro" id="IPR008271">
    <property type="entry name" value="Ser/Thr_kinase_AS"/>
</dbReference>
<evidence type="ECO:0000256" key="8">
    <source>
        <dbReference type="ARBA" id="ARBA00047899"/>
    </source>
</evidence>
<evidence type="ECO:0000313" key="13">
    <source>
        <dbReference type="EMBL" id="ATB45489.1"/>
    </source>
</evidence>
<dbReference type="SUPFAM" id="SSF56112">
    <property type="entry name" value="Protein kinase-like (PK-like)"/>
    <property type="match status" value="1"/>
</dbReference>
<evidence type="ECO:0000256" key="9">
    <source>
        <dbReference type="ARBA" id="ARBA00048679"/>
    </source>
</evidence>
<dbReference type="AlphaFoldDB" id="A0A250JNP4"/>
<dbReference type="SMART" id="SM00220">
    <property type="entry name" value="S_TKc"/>
    <property type="match status" value="1"/>
</dbReference>
<dbReference type="InterPro" id="IPR000719">
    <property type="entry name" value="Prot_kinase_dom"/>
</dbReference>
<feature type="region of interest" description="Disordered" evidence="11">
    <location>
        <begin position="389"/>
        <end position="437"/>
    </location>
</feature>